<dbReference type="PANTHER" id="PTHR15696">
    <property type="entry name" value="SMG-7 SUPPRESSOR WITH MORPHOLOGICAL EFFECT ON GENITALIA PROTEIN 7"/>
    <property type="match status" value="1"/>
</dbReference>
<evidence type="ECO:0000313" key="4">
    <source>
        <dbReference type="Proteomes" id="UP000008144"/>
    </source>
</evidence>
<evidence type="ECO:0000259" key="2">
    <source>
        <dbReference type="SMART" id="SM00670"/>
    </source>
</evidence>
<reference evidence="3" key="4">
    <citation type="submission" date="2025-09" db="UniProtKB">
        <authorList>
            <consortium name="Ensembl"/>
        </authorList>
    </citation>
    <scope>IDENTIFICATION</scope>
</reference>
<sequence>FESFHELKQKVLHLFQQALQCRPPLINSQTLQHVMAINYFSVFDQQQKHHNENSSSMMCAVQITLDMVAIITKEVTTCLTSMTFDPELGFVPSSCKELSVILPSFKLCCDWLFSNRDIWYPQPPIVDDRLKIHRSIDLWNNLAALCDWLCSDDKQFSVRTFMDNHHDLVEVSLAEDFEMSGFSPLVNSESETRFVMNNEAGGSDVEDCVRLNLIRDFLEYLCGMEEPLLAFKQGRYVALVESKPVECIVNDDGYNQDMLQIEADLQDVDASYEEEQPDSENEFSELKAYRDSLQRTRDVHEKRRNQIQASLDAAGSKNKKMYVTPKSLIPDTNCFIDHLDMISDLMEHGQFIVCVCLVVLTELEGLAQESKGNTEHNRRVHANAAASLRFIQEKFTSRHVALRALTNQGSALDTISFRSQDHYSDKGTNDDLILMCCEKYEEKTKKNNSCSTVLLTDDRNLRVKSLTRNMPTKSIPEFCKWLFAV</sequence>
<dbReference type="InterPro" id="IPR029060">
    <property type="entry name" value="PIN-like_dom_sf"/>
</dbReference>
<dbReference type="SUPFAM" id="SSF48452">
    <property type="entry name" value="TPR-like"/>
    <property type="match status" value="1"/>
</dbReference>
<dbReference type="HOGENOM" id="CLU_049127_0_0_1"/>
<reference evidence="4" key="1">
    <citation type="journal article" date="2002" name="Science">
        <title>The draft genome of Ciona intestinalis: insights into chordate and vertebrate origins.</title>
        <authorList>
            <person name="Dehal P."/>
            <person name="Satou Y."/>
            <person name="Campbell R.K."/>
            <person name="Chapman J."/>
            <person name="Degnan B."/>
            <person name="De Tomaso A."/>
            <person name="Davidson B."/>
            <person name="Di Gregorio A."/>
            <person name="Gelpke M."/>
            <person name="Goodstein D.M."/>
            <person name="Harafuji N."/>
            <person name="Hastings K.E."/>
            <person name="Ho I."/>
            <person name="Hotta K."/>
            <person name="Huang W."/>
            <person name="Kawashima T."/>
            <person name="Lemaire P."/>
            <person name="Martinez D."/>
            <person name="Meinertzhagen I.A."/>
            <person name="Necula S."/>
            <person name="Nonaka M."/>
            <person name="Putnam N."/>
            <person name="Rash S."/>
            <person name="Saiga H."/>
            <person name="Satake M."/>
            <person name="Terry A."/>
            <person name="Yamada L."/>
            <person name="Wang H.G."/>
            <person name="Awazu S."/>
            <person name="Azumi K."/>
            <person name="Boore J."/>
            <person name="Branno M."/>
            <person name="Chin-Bow S."/>
            <person name="DeSantis R."/>
            <person name="Doyle S."/>
            <person name="Francino P."/>
            <person name="Keys D.N."/>
            <person name="Haga S."/>
            <person name="Hayashi H."/>
            <person name="Hino K."/>
            <person name="Imai K.S."/>
            <person name="Inaba K."/>
            <person name="Kano S."/>
            <person name="Kobayashi K."/>
            <person name="Kobayashi M."/>
            <person name="Lee B.I."/>
            <person name="Makabe K.W."/>
            <person name="Manohar C."/>
            <person name="Matassi G."/>
            <person name="Medina M."/>
            <person name="Mochizuki Y."/>
            <person name="Mount S."/>
            <person name="Morishita T."/>
            <person name="Miura S."/>
            <person name="Nakayama A."/>
            <person name="Nishizaka S."/>
            <person name="Nomoto H."/>
            <person name="Ohta F."/>
            <person name="Oishi K."/>
            <person name="Rigoutsos I."/>
            <person name="Sano M."/>
            <person name="Sasaki A."/>
            <person name="Sasakura Y."/>
            <person name="Shoguchi E."/>
            <person name="Shin-i T."/>
            <person name="Spagnuolo A."/>
            <person name="Stainier D."/>
            <person name="Suzuki M.M."/>
            <person name="Tassy O."/>
            <person name="Takatori N."/>
            <person name="Tokuoka M."/>
            <person name="Yagi K."/>
            <person name="Yoshizaki F."/>
            <person name="Wada S."/>
            <person name="Zhang C."/>
            <person name="Hyatt P.D."/>
            <person name="Larimer F."/>
            <person name="Detter C."/>
            <person name="Doggett N."/>
            <person name="Glavina T."/>
            <person name="Hawkins T."/>
            <person name="Richardson P."/>
            <person name="Lucas S."/>
            <person name="Kohara Y."/>
            <person name="Levine M."/>
            <person name="Satoh N."/>
            <person name="Rokhsar D.S."/>
        </authorList>
    </citation>
    <scope>NUCLEOTIDE SEQUENCE [LARGE SCALE GENOMIC DNA]</scope>
</reference>
<dbReference type="FunFam" id="3.40.50.1010:FF:000014">
    <property type="entry name" value="telomerase-binding protein EST1A isoform X1"/>
    <property type="match status" value="1"/>
</dbReference>
<dbReference type="OMA" id="ICCEWIV"/>
<dbReference type="EMBL" id="EAAA01001506">
    <property type="status" value="NOT_ANNOTATED_CDS"/>
    <property type="molecule type" value="Genomic_DNA"/>
</dbReference>
<organism evidence="3 4">
    <name type="scientific">Ciona intestinalis</name>
    <name type="common">Transparent sea squirt</name>
    <name type="synonym">Ascidia intestinalis</name>
    <dbReference type="NCBI Taxonomy" id="7719"/>
    <lineage>
        <taxon>Eukaryota</taxon>
        <taxon>Metazoa</taxon>
        <taxon>Chordata</taxon>
        <taxon>Tunicata</taxon>
        <taxon>Ascidiacea</taxon>
        <taxon>Phlebobranchia</taxon>
        <taxon>Cionidae</taxon>
        <taxon>Ciona</taxon>
    </lineage>
</organism>
<dbReference type="InterPro" id="IPR011990">
    <property type="entry name" value="TPR-like_helical_dom_sf"/>
</dbReference>
<protein>
    <recommendedName>
        <fullName evidence="2">PIN domain-containing protein</fullName>
    </recommendedName>
</protein>
<proteinExistence type="predicted"/>
<dbReference type="Ensembl" id="ENSCINT00000020219.3">
    <property type="protein sequence ID" value="ENSCINP00000020219.3"/>
    <property type="gene ID" value="ENSCING00000010099.3"/>
</dbReference>
<dbReference type="Gene3D" id="3.40.50.1010">
    <property type="entry name" value="5'-nuclease"/>
    <property type="match status" value="1"/>
</dbReference>
<dbReference type="InterPro" id="IPR002716">
    <property type="entry name" value="PIN_dom"/>
</dbReference>
<dbReference type="GeneTree" id="ENSGT00940000155300"/>
<dbReference type="AlphaFoldDB" id="F6PIQ0"/>
<dbReference type="InterPro" id="IPR045153">
    <property type="entry name" value="Est1/Ebs1-like"/>
</dbReference>
<dbReference type="PANTHER" id="PTHR15696:SF0">
    <property type="entry name" value="TELOMERASE-BINDING PROTEIN EST1A"/>
    <property type="match status" value="1"/>
</dbReference>
<dbReference type="SMART" id="SM00670">
    <property type="entry name" value="PINc"/>
    <property type="match status" value="1"/>
</dbReference>
<dbReference type="STRING" id="7719.ENSCINP00000020219"/>
<dbReference type="InParanoid" id="F6PIQ0"/>
<accession>F6PIQ0</accession>
<dbReference type="SUPFAM" id="SSF88723">
    <property type="entry name" value="PIN domain-like"/>
    <property type="match status" value="1"/>
</dbReference>
<name>F6PIQ0_CIOIN</name>
<dbReference type="Proteomes" id="UP000008144">
    <property type="component" value="Chromosome 2"/>
</dbReference>
<evidence type="ECO:0000256" key="1">
    <source>
        <dbReference type="ARBA" id="ARBA00023161"/>
    </source>
</evidence>
<keyword evidence="1" id="KW-0866">Nonsense-mediated mRNA decay</keyword>
<dbReference type="GO" id="GO:0000184">
    <property type="term" value="P:nuclear-transcribed mRNA catabolic process, nonsense-mediated decay"/>
    <property type="evidence" value="ECO:0007669"/>
    <property type="project" value="UniProtKB-KW"/>
</dbReference>
<dbReference type="Pfam" id="PF10373">
    <property type="entry name" value="EST1_DNA_bind"/>
    <property type="match status" value="1"/>
</dbReference>
<reference evidence="3" key="2">
    <citation type="journal article" date="2008" name="Genome Biol.">
        <title>Improved genome assembly and evidence-based global gene model set for the chordate Ciona intestinalis: new insight into intron and operon populations.</title>
        <authorList>
            <person name="Satou Y."/>
            <person name="Mineta K."/>
            <person name="Ogasawara M."/>
            <person name="Sasakura Y."/>
            <person name="Shoguchi E."/>
            <person name="Ueno K."/>
            <person name="Yamada L."/>
            <person name="Matsumoto J."/>
            <person name="Wasserscheid J."/>
            <person name="Dewar K."/>
            <person name="Wiley G.B."/>
            <person name="Macmil S.L."/>
            <person name="Roe B.A."/>
            <person name="Zeller R.W."/>
            <person name="Hastings K.E."/>
            <person name="Lemaire P."/>
            <person name="Lindquist E."/>
            <person name="Endo T."/>
            <person name="Hotta K."/>
            <person name="Inaba K."/>
        </authorList>
    </citation>
    <scope>NUCLEOTIDE SEQUENCE [LARGE SCALE GENOMIC DNA]</scope>
    <source>
        <strain evidence="3">wild type</strain>
    </source>
</reference>
<evidence type="ECO:0000313" key="3">
    <source>
        <dbReference type="Ensembl" id="ENSCINP00000020219.3"/>
    </source>
</evidence>
<dbReference type="InterPro" id="IPR018834">
    <property type="entry name" value="DNA/RNA-bd_Est1-type"/>
</dbReference>
<keyword evidence="4" id="KW-1185">Reference proteome</keyword>
<reference evidence="3" key="3">
    <citation type="submission" date="2025-08" db="UniProtKB">
        <authorList>
            <consortium name="Ensembl"/>
        </authorList>
    </citation>
    <scope>IDENTIFICATION</scope>
</reference>
<dbReference type="Pfam" id="PF13638">
    <property type="entry name" value="PIN_4"/>
    <property type="match status" value="1"/>
</dbReference>
<feature type="domain" description="PIN" evidence="2">
    <location>
        <begin position="326"/>
        <end position="463"/>
    </location>
</feature>